<dbReference type="InParanoid" id="A0D7D7"/>
<keyword evidence="4" id="KW-0460">Magnesium</keyword>
<evidence type="ECO:0000256" key="3">
    <source>
        <dbReference type="ARBA" id="ARBA00022801"/>
    </source>
</evidence>
<dbReference type="Proteomes" id="UP000000600">
    <property type="component" value="Unassembled WGS sequence"/>
</dbReference>
<feature type="domain" description="Fructose-1-6-bisphosphatase class I N-terminal" evidence="7">
    <location>
        <begin position="69"/>
        <end position="203"/>
    </location>
</feature>
<evidence type="ECO:0000256" key="5">
    <source>
        <dbReference type="ARBA" id="ARBA00023277"/>
    </source>
</evidence>
<dbReference type="OMA" id="NPCKLRY"/>
<keyword evidence="3" id="KW-0378">Hydrolase</keyword>
<dbReference type="GO" id="GO:0006002">
    <property type="term" value="P:fructose 6-phosphate metabolic process"/>
    <property type="evidence" value="ECO:0000318"/>
    <property type="project" value="GO_Central"/>
</dbReference>
<sequence length="341" mass="38289">MNQLLLKGLLQIKDNLTFSEIIEYYKQIMQSIKLQLSDDPELSGVCSALLQAFTENSRVLRHCSGGGNQTQTQNNFGDHQLESDIQCEVNINRELQKSGFVSHSANEESPEMKQQCEGGRYIVTFDPLDGSSIIGTNFTVGTIAAIWKSDDSLLIGKSGRDIVSACCCLYGSRTTVIIYNQKEDKVQEYTLFDSDKQGHWELTKGNIQIKQKGNIFSPGNLRSIINHEAYREVLEYYFHNGYTLRYTGGMAPDICQIFLKEIGVFSLFGDAKNPCKLRYLYECAPLSFLIEKAGGKSFNGQSSVLDTVISGYEQKSEIAVGSAEDIEFFRQVWKKHGLLKN</sequence>
<dbReference type="GO" id="GO:0046872">
    <property type="term" value="F:metal ion binding"/>
    <property type="evidence" value="ECO:0007669"/>
    <property type="project" value="UniProtKB-KW"/>
</dbReference>
<dbReference type="GO" id="GO:0005737">
    <property type="term" value="C:cytoplasm"/>
    <property type="evidence" value="ECO:0000318"/>
    <property type="project" value="GO_Central"/>
</dbReference>
<evidence type="ECO:0000259" key="7">
    <source>
        <dbReference type="Pfam" id="PF00316"/>
    </source>
</evidence>
<dbReference type="Gene3D" id="3.40.190.80">
    <property type="match status" value="1"/>
</dbReference>
<evidence type="ECO:0000256" key="4">
    <source>
        <dbReference type="ARBA" id="ARBA00022842"/>
    </source>
</evidence>
<comment type="pathway">
    <text evidence="6">Carbohydrate biosynthesis.</text>
</comment>
<evidence type="ECO:0008006" key="11">
    <source>
        <dbReference type="Google" id="ProtNLM"/>
    </source>
</evidence>
<dbReference type="HOGENOM" id="CLU_039977_3_0_1"/>
<comment type="similarity">
    <text evidence="1">Belongs to the FBPase class 1 family.</text>
</comment>
<organism evidence="9 10">
    <name type="scientific">Paramecium tetraurelia</name>
    <dbReference type="NCBI Taxonomy" id="5888"/>
    <lineage>
        <taxon>Eukaryota</taxon>
        <taxon>Sar</taxon>
        <taxon>Alveolata</taxon>
        <taxon>Ciliophora</taxon>
        <taxon>Intramacronucleata</taxon>
        <taxon>Oligohymenophorea</taxon>
        <taxon>Peniculida</taxon>
        <taxon>Parameciidae</taxon>
        <taxon>Paramecium</taxon>
    </lineage>
</organism>
<evidence type="ECO:0000256" key="6">
    <source>
        <dbReference type="ARBA" id="ARBA00024331"/>
    </source>
</evidence>
<dbReference type="GeneID" id="5032136"/>
<dbReference type="eggNOG" id="KOG1458">
    <property type="taxonomic scope" value="Eukaryota"/>
</dbReference>
<evidence type="ECO:0000256" key="1">
    <source>
        <dbReference type="ARBA" id="ARBA00010941"/>
    </source>
</evidence>
<dbReference type="KEGG" id="ptm:GSPATT00001996001"/>
<dbReference type="AlphaFoldDB" id="A0D7D7"/>
<dbReference type="PIRSF" id="PIRSF000904">
    <property type="entry name" value="FBPtase_SBPase"/>
    <property type="match status" value="1"/>
</dbReference>
<accession>A0D7D7</accession>
<dbReference type="RefSeq" id="XP_001446351.1">
    <property type="nucleotide sequence ID" value="XM_001446314.2"/>
</dbReference>
<dbReference type="GO" id="GO:0030388">
    <property type="term" value="P:fructose 1,6-bisphosphate metabolic process"/>
    <property type="evidence" value="ECO:0000318"/>
    <property type="project" value="GO_Central"/>
</dbReference>
<dbReference type="GO" id="GO:0006094">
    <property type="term" value="P:gluconeogenesis"/>
    <property type="evidence" value="ECO:0000318"/>
    <property type="project" value="GO_Central"/>
</dbReference>
<dbReference type="InterPro" id="IPR023079">
    <property type="entry name" value="SBPase"/>
</dbReference>
<dbReference type="STRING" id="5888.A0D7D7"/>
<evidence type="ECO:0000259" key="8">
    <source>
        <dbReference type="Pfam" id="PF18913"/>
    </source>
</evidence>
<dbReference type="PANTHER" id="PTHR11556:SF35">
    <property type="entry name" value="SEDOHEPTULOSE-1,7-BISPHOSPHATASE, CHLOROPLASTIC"/>
    <property type="match status" value="1"/>
</dbReference>
<keyword evidence="5" id="KW-0119">Carbohydrate metabolism</keyword>
<gene>
    <name evidence="9" type="ORF">GSPATT00001996001</name>
</gene>
<dbReference type="FunFam" id="3.30.540.10:FF:000049">
    <property type="entry name" value="Uncharacterized protein"/>
    <property type="match status" value="1"/>
</dbReference>
<dbReference type="InterPro" id="IPR044015">
    <property type="entry name" value="FBPase_C_dom"/>
</dbReference>
<feature type="domain" description="Fructose-1-6-bisphosphatase class 1 C-terminal" evidence="8">
    <location>
        <begin position="209"/>
        <end position="331"/>
    </location>
</feature>
<proteinExistence type="inferred from homology"/>
<dbReference type="SUPFAM" id="SSF56655">
    <property type="entry name" value="Carbohydrate phosphatase"/>
    <property type="match status" value="1"/>
</dbReference>
<dbReference type="OrthoDB" id="10256725at2759"/>
<keyword evidence="10" id="KW-1185">Reference proteome</keyword>
<dbReference type="PANTHER" id="PTHR11556">
    <property type="entry name" value="FRUCTOSE-1,6-BISPHOSPHATASE-RELATED"/>
    <property type="match status" value="1"/>
</dbReference>
<protein>
    <recommendedName>
        <fullName evidence="11">Fructose-bisphosphatase</fullName>
    </recommendedName>
</protein>
<dbReference type="InterPro" id="IPR033391">
    <property type="entry name" value="FBPase_N"/>
</dbReference>
<dbReference type="Pfam" id="PF18913">
    <property type="entry name" value="FBPase_C"/>
    <property type="match status" value="1"/>
</dbReference>
<dbReference type="InterPro" id="IPR000146">
    <property type="entry name" value="FBPase_class-1"/>
</dbReference>
<name>A0D7D7_PARTE</name>
<dbReference type="Pfam" id="PF00316">
    <property type="entry name" value="FBPase"/>
    <property type="match status" value="1"/>
</dbReference>
<evidence type="ECO:0000256" key="2">
    <source>
        <dbReference type="ARBA" id="ARBA00022723"/>
    </source>
</evidence>
<keyword evidence="2" id="KW-0479">Metal-binding</keyword>
<dbReference type="Gene3D" id="3.30.540.10">
    <property type="entry name" value="Fructose-1,6-Bisphosphatase, subunit A, domain 1"/>
    <property type="match status" value="1"/>
</dbReference>
<reference evidence="9 10" key="1">
    <citation type="journal article" date="2006" name="Nature">
        <title>Global trends of whole-genome duplications revealed by the ciliate Paramecium tetraurelia.</title>
        <authorList>
            <consortium name="Genoscope"/>
            <person name="Aury J.-M."/>
            <person name="Jaillon O."/>
            <person name="Duret L."/>
            <person name="Noel B."/>
            <person name="Jubin C."/>
            <person name="Porcel B.M."/>
            <person name="Segurens B."/>
            <person name="Daubin V."/>
            <person name="Anthouard V."/>
            <person name="Aiach N."/>
            <person name="Arnaiz O."/>
            <person name="Billaut A."/>
            <person name="Beisson J."/>
            <person name="Blanc I."/>
            <person name="Bouhouche K."/>
            <person name="Camara F."/>
            <person name="Duharcourt S."/>
            <person name="Guigo R."/>
            <person name="Gogendeau D."/>
            <person name="Katinka M."/>
            <person name="Keller A.-M."/>
            <person name="Kissmehl R."/>
            <person name="Klotz C."/>
            <person name="Koll F."/>
            <person name="Le Moue A."/>
            <person name="Lepere C."/>
            <person name="Malinsky S."/>
            <person name="Nowacki M."/>
            <person name="Nowak J.K."/>
            <person name="Plattner H."/>
            <person name="Poulain J."/>
            <person name="Ruiz F."/>
            <person name="Serrano V."/>
            <person name="Zagulski M."/>
            <person name="Dessen P."/>
            <person name="Betermier M."/>
            <person name="Weissenbach J."/>
            <person name="Scarpelli C."/>
            <person name="Schachter V."/>
            <person name="Sperling L."/>
            <person name="Meyer E."/>
            <person name="Cohen J."/>
            <person name="Wincker P."/>
        </authorList>
    </citation>
    <scope>NUCLEOTIDE SEQUENCE [LARGE SCALE GENOMIC DNA]</scope>
    <source>
        <strain evidence="9 10">Stock d4-2</strain>
    </source>
</reference>
<evidence type="ECO:0000313" key="9">
    <source>
        <dbReference type="EMBL" id="CAK78954.1"/>
    </source>
</evidence>
<dbReference type="GO" id="GO:0006000">
    <property type="term" value="P:fructose metabolic process"/>
    <property type="evidence" value="ECO:0000318"/>
    <property type="project" value="GO_Central"/>
</dbReference>
<evidence type="ECO:0000313" key="10">
    <source>
        <dbReference type="Proteomes" id="UP000000600"/>
    </source>
</evidence>
<dbReference type="EMBL" id="CT868318">
    <property type="protein sequence ID" value="CAK78954.1"/>
    <property type="molecule type" value="Genomic_DNA"/>
</dbReference>
<dbReference type="GO" id="GO:0042132">
    <property type="term" value="F:fructose 1,6-bisphosphate 1-phosphatase activity"/>
    <property type="evidence" value="ECO:0000318"/>
    <property type="project" value="GO_Central"/>
</dbReference>
<dbReference type="PRINTS" id="PR01958">
    <property type="entry name" value="S17BPHPHTASE"/>
</dbReference>